<evidence type="ECO:0000256" key="5">
    <source>
        <dbReference type="ARBA" id="ARBA00022737"/>
    </source>
</evidence>
<dbReference type="Gene3D" id="2.40.160.50">
    <property type="entry name" value="membrane protein fhac: a member of the omp85/tpsb transporter family"/>
    <property type="match status" value="1"/>
</dbReference>
<dbReference type="InterPro" id="IPR039910">
    <property type="entry name" value="D15-like"/>
</dbReference>
<dbReference type="PROSITE" id="PS51779">
    <property type="entry name" value="POTRA"/>
    <property type="match status" value="3"/>
</dbReference>
<dbReference type="GO" id="GO:0009279">
    <property type="term" value="C:cell outer membrane"/>
    <property type="evidence" value="ECO:0007669"/>
    <property type="project" value="UniProtKB-SubCell"/>
</dbReference>
<feature type="domain" description="POTRA" evidence="10">
    <location>
        <begin position="370"/>
        <end position="443"/>
    </location>
</feature>
<evidence type="ECO:0000256" key="2">
    <source>
        <dbReference type="ARBA" id="ARBA00022452"/>
    </source>
</evidence>
<dbReference type="Pfam" id="PF01103">
    <property type="entry name" value="Omp85"/>
    <property type="match status" value="1"/>
</dbReference>
<dbReference type="PANTHER" id="PTHR12815">
    <property type="entry name" value="SORTING AND ASSEMBLY MACHINERY SAMM50 PROTEIN FAMILY MEMBER"/>
    <property type="match status" value="1"/>
</dbReference>
<keyword evidence="7 8" id="KW-0998">Cell outer membrane</keyword>
<evidence type="ECO:0000256" key="3">
    <source>
        <dbReference type="ARBA" id="ARBA00022692"/>
    </source>
</evidence>
<dbReference type="PIRSF" id="PIRSF006076">
    <property type="entry name" value="OM_assembly_OMP85"/>
    <property type="match status" value="1"/>
</dbReference>
<keyword evidence="6 8" id="KW-0472">Membrane</keyword>
<evidence type="ECO:0000256" key="7">
    <source>
        <dbReference type="ARBA" id="ARBA00023237"/>
    </source>
</evidence>
<accession>A0AAP2G365</accession>
<dbReference type="Gene3D" id="3.10.20.310">
    <property type="entry name" value="membrane protein fhac"/>
    <property type="match status" value="4"/>
</dbReference>
<evidence type="ECO:0000256" key="6">
    <source>
        <dbReference type="ARBA" id="ARBA00023136"/>
    </source>
</evidence>
<evidence type="ECO:0000256" key="9">
    <source>
        <dbReference type="NCBIfam" id="TIGR03303"/>
    </source>
</evidence>
<dbReference type="EMBL" id="JADQAZ010000001">
    <property type="protein sequence ID" value="MBT0956815.1"/>
    <property type="molecule type" value="Genomic_DNA"/>
</dbReference>
<dbReference type="Proteomes" id="UP001315686">
    <property type="component" value="Unassembled WGS sequence"/>
</dbReference>
<proteinExistence type="inferred from homology"/>
<dbReference type="Pfam" id="PF07244">
    <property type="entry name" value="POTRA"/>
    <property type="match status" value="4"/>
</dbReference>
<comment type="subcellular location">
    <subcellularLocation>
        <location evidence="8">Cell outer membrane</location>
    </subcellularLocation>
    <subcellularLocation>
        <location evidence="1">Membrane</location>
    </subcellularLocation>
</comment>
<dbReference type="HAMAP" id="MF_01430">
    <property type="entry name" value="OM_assembly_BamA"/>
    <property type="match status" value="1"/>
</dbReference>
<gene>
    <name evidence="8 11" type="primary">bamA</name>
    <name evidence="11" type="ORF">IV417_05420</name>
</gene>
<evidence type="ECO:0000256" key="8">
    <source>
        <dbReference type="HAMAP-Rule" id="MF_01430"/>
    </source>
</evidence>
<comment type="caution">
    <text evidence="11">The sequence shown here is derived from an EMBL/GenBank/DDBJ whole genome shotgun (WGS) entry which is preliminary data.</text>
</comment>
<keyword evidence="2 8" id="KW-1134">Transmembrane beta strand</keyword>
<reference evidence="11 12" key="1">
    <citation type="journal article" date="2021" name="Arch. Microbiol.">
        <title>Harenicola maris gen. nov., sp. nov. isolated from the Sea of Japan shallow sediments.</title>
        <authorList>
            <person name="Romanenko L.A."/>
            <person name="Kurilenko V.V."/>
            <person name="Chernysheva N.Y."/>
            <person name="Tekutyeva L.A."/>
            <person name="Velansky P.V."/>
            <person name="Svetashev V.I."/>
            <person name="Isaeva M.P."/>
        </authorList>
    </citation>
    <scope>NUCLEOTIDE SEQUENCE [LARGE SCALE GENOMIC DNA]</scope>
    <source>
        <strain evidence="11 12">KMM 3653</strain>
    </source>
</reference>
<keyword evidence="12" id="KW-1185">Reference proteome</keyword>
<dbReference type="InterPro" id="IPR034746">
    <property type="entry name" value="POTRA"/>
</dbReference>
<dbReference type="PANTHER" id="PTHR12815:SF23">
    <property type="entry name" value="OUTER MEMBRANE PROTEIN ASSEMBLY FACTOR BAMA"/>
    <property type="match status" value="1"/>
</dbReference>
<comment type="function">
    <text evidence="8">Part of the outer membrane protein assembly complex, which is involved in assembly and insertion of beta-barrel proteins into the outer membrane.</text>
</comment>
<protein>
    <recommendedName>
        <fullName evidence="8 9">Outer membrane protein assembly factor BamA</fullName>
    </recommendedName>
</protein>
<dbReference type="InterPro" id="IPR023707">
    <property type="entry name" value="OM_assembly_BamA"/>
</dbReference>
<dbReference type="GO" id="GO:0051205">
    <property type="term" value="P:protein insertion into membrane"/>
    <property type="evidence" value="ECO:0007669"/>
    <property type="project" value="UniProtKB-UniRule"/>
</dbReference>
<feature type="domain" description="POTRA" evidence="10">
    <location>
        <begin position="42"/>
        <end position="109"/>
    </location>
</feature>
<keyword evidence="3 8" id="KW-0812">Transmembrane</keyword>
<keyword evidence="5 8" id="KW-0677">Repeat</keyword>
<dbReference type="InterPro" id="IPR010827">
    <property type="entry name" value="BamA/TamA_POTRA"/>
</dbReference>
<feature type="domain" description="POTRA" evidence="10">
    <location>
        <begin position="110"/>
        <end position="187"/>
    </location>
</feature>
<comment type="subunit">
    <text evidence="8">Part of the Bam complex.</text>
</comment>
<dbReference type="InterPro" id="IPR000184">
    <property type="entry name" value="Bac_surfAg_D15"/>
</dbReference>
<evidence type="ECO:0000313" key="12">
    <source>
        <dbReference type="Proteomes" id="UP001315686"/>
    </source>
</evidence>
<name>A0AAP2G365_9RHOB</name>
<organism evidence="11 12">
    <name type="scientific">Harenicola maris</name>
    <dbReference type="NCBI Taxonomy" id="2841044"/>
    <lineage>
        <taxon>Bacteria</taxon>
        <taxon>Pseudomonadati</taxon>
        <taxon>Pseudomonadota</taxon>
        <taxon>Alphaproteobacteria</taxon>
        <taxon>Rhodobacterales</taxon>
        <taxon>Paracoccaceae</taxon>
        <taxon>Harenicola</taxon>
    </lineage>
</organism>
<dbReference type="GO" id="GO:0043165">
    <property type="term" value="P:Gram-negative-bacterium-type cell outer membrane assembly"/>
    <property type="evidence" value="ECO:0007669"/>
    <property type="project" value="UniProtKB-UniRule"/>
</dbReference>
<evidence type="ECO:0000259" key="10">
    <source>
        <dbReference type="PROSITE" id="PS51779"/>
    </source>
</evidence>
<comment type="similarity">
    <text evidence="8">Belongs to the BamA family.</text>
</comment>
<sequence>MVGFVNKTHKVMRPFQRLSVMLMLGVALPVTALPNMAVAQSFRFTSVEIEGNQRVDASTILTYAGIARGQTVSAAQVNDATQNILNSGLFESVEIAPRGNTLVIKVIEYPTVNRIDFQGNKRIKDEDLNTLVQSRSRRVFTPSLAESDAALITEAYRQQGRLAATVEPKIIRRSDNRVDLVFEITEGRVVEIERLSFIGNSEFNDRRLRRVLETKQAGIFRQVISNDTLVEDRIEFDKQVLRDFYQSRGYVDFQVQAANSELTRTRDGFLVTFNVQEGQQFRFGEVFVSSDLDEIDTAEYENAISGGLFSRGAEGGRVYSPSVVENAIARLERLAIAQGLNFVRVEPRITRNDRDLTLDLELFVTRGDRIFVERIDIEGNSTTLDRVVRRQFKVVEGDPFNAREIRESAERIRALGFFTNADVQAREGSGPDQVIVDVDVEEAPTGSLGFGASFSVDSGIGFNITFSERNFLGRGQSLAFDVNTTDSAQSLGFSFVEPAFLGRDVAFGINTSFRLTESEFTDYDTKRGNFSPFLEFPVSERGRLQARYTLAYDELLNVDTGDDDDATDTGSSFVLREEEGFNWTSGVGYTYEYDSRDVGLNPNAGVLLRFSQDLMGLGGDRRFVRSTLLMAAEAKVLNDEVTLRAELEAGSLNFITGGSTVIDRFNLNGKIRGFESSGVGPRDLNVTNQDALGGENFAVARFEAEFPLGLPEEYGIRGGVFYDVGSVWGLSNTAGGPAGLDLIDDSMRVRSAIGVSIFWTTAIGPLRFNFSEALQKEEYDNEQSFDLTISTRF</sequence>
<keyword evidence="4 8" id="KW-0732">Signal</keyword>
<evidence type="ECO:0000256" key="1">
    <source>
        <dbReference type="ARBA" id="ARBA00004370"/>
    </source>
</evidence>
<dbReference type="AlphaFoldDB" id="A0AAP2G365"/>
<evidence type="ECO:0000313" key="11">
    <source>
        <dbReference type="EMBL" id="MBT0956815.1"/>
    </source>
</evidence>
<dbReference type="NCBIfam" id="TIGR03303">
    <property type="entry name" value="OM_YaeT"/>
    <property type="match status" value="1"/>
</dbReference>
<evidence type="ECO:0000256" key="4">
    <source>
        <dbReference type="ARBA" id="ARBA00022729"/>
    </source>
</evidence>